<dbReference type="AlphaFoldDB" id="A0A645BTP0"/>
<evidence type="ECO:0000313" key="1">
    <source>
        <dbReference type="EMBL" id="MPM68736.1"/>
    </source>
</evidence>
<dbReference type="EMBL" id="VSSQ01022431">
    <property type="protein sequence ID" value="MPM68736.1"/>
    <property type="molecule type" value="Genomic_DNA"/>
</dbReference>
<sequence length="94" mass="10348">MDVVDARDPTPEFLAGWPGRPGVLDEVGELLSCPLVLARGDEFGGHRVAELVQQLDVERGVDQPVLRQRPGRPVVRGVLLQQVHPAELFGHRPQ</sequence>
<protein>
    <submittedName>
        <fullName evidence="1">Uncharacterized protein</fullName>
    </submittedName>
</protein>
<accession>A0A645BTP0</accession>
<proteinExistence type="predicted"/>
<reference evidence="1" key="1">
    <citation type="submission" date="2019-08" db="EMBL/GenBank/DDBJ databases">
        <authorList>
            <person name="Kucharzyk K."/>
            <person name="Murdoch R.W."/>
            <person name="Higgins S."/>
            <person name="Loffler F."/>
        </authorList>
    </citation>
    <scope>NUCLEOTIDE SEQUENCE</scope>
</reference>
<organism evidence="1">
    <name type="scientific">bioreactor metagenome</name>
    <dbReference type="NCBI Taxonomy" id="1076179"/>
    <lineage>
        <taxon>unclassified sequences</taxon>
        <taxon>metagenomes</taxon>
        <taxon>ecological metagenomes</taxon>
    </lineage>
</organism>
<name>A0A645BTP0_9ZZZZ</name>
<gene>
    <name evidence="1" type="ORF">SDC9_115670</name>
</gene>
<comment type="caution">
    <text evidence="1">The sequence shown here is derived from an EMBL/GenBank/DDBJ whole genome shotgun (WGS) entry which is preliminary data.</text>
</comment>